<gene>
    <name evidence="8" type="ORF">EHS25_009835</name>
</gene>
<dbReference type="GO" id="GO:0005634">
    <property type="term" value="C:nucleus"/>
    <property type="evidence" value="ECO:0007669"/>
    <property type="project" value="TreeGrafter"/>
</dbReference>
<dbReference type="SUPFAM" id="SSF82199">
    <property type="entry name" value="SET domain"/>
    <property type="match status" value="1"/>
</dbReference>
<evidence type="ECO:0000256" key="1">
    <source>
        <dbReference type="ARBA" id="ARBA00022723"/>
    </source>
</evidence>
<comment type="caution">
    <text evidence="8">The sequence shown here is derived from an EMBL/GenBank/DDBJ whole genome shotgun (WGS) entry which is preliminary data.</text>
</comment>
<dbReference type="GO" id="GO:0008270">
    <property type="term" value="F:zinc ion binding"/>
    <property type="evidence" value="ECO:0007669"/>
    <property type="project" value="UniProtKB-KW"/>
</dbReference>
<dbReference type="InterPro" id="IPR046341">
    <property type="entry name" value="SET_dom_sf"/>
</dbReference>
<evidence type="ECO:0000256" key="4">
    <source>
        <dbReference type="PROSITE-ProRule" id="PRU00134"/>
    </source>
</evidence>
<dbReference type="InterPro" id="IPR002893">
    <property type="entry name" value="Znf_MYND"/>
</dbReference>
<keyword evidence="1" id="KW-0479">Metal-binding</keyword>
<reference evidence="8 9" key="1">
    <citation type="submission" date="2018-11" db="EMBL/GenBank/DDBJ databases">
        <title>Genome sequence of Saitozyma podzolica DSM 27192.</title>
        <authorList>
            <person name="Aliyu H."/>
            <person name="Gorte O."/>
            <person name="Ochsenreither K."/>
        </authorList>
    </citation>
    <scope>NUCLEOTIDE SEQUENCE [LARGE SCALE GENOMIC DNA]</scope>
    <source>
        <strain evidence="8 9">DSM 27192</strain>
    </source>
</reference>
<dbReference type="AlphaFoldDB" id="A0A427YKE1"/>
<evidence type="ECO:0000256" key="2">
    <source>
        <dbReference type="ARBA" id="ARBA00022771"/>
    </source>
</evidence>
<dbReference type="Pfam" id="PF01753">
    <property type="entry name" value="zf-MYND"/>
    <property type="match status" value="1"/>
</dbReference>
<dbReference type="Gene3D" id="6.10.140.2220">
    <property type="match status" value="1"/>
</dbReference>
<feature type="compositionally biased region" description="Polar residues" evidence="5">
    <location>
        <begin position="70"/>
        <end position="80"/>
    </location>
</feature>
<dbReference type="Gene3D" id="1.10.220.160">
    <property type="match status" value="1"/>
</dbReference>
<feature type="domain" description="MYND-type" evidence="7">
    <location>
        <begin position="143"/>
        <end position="192"/>
    </location>
</feature>
<keyword evidence="3" id="KW-0862">Zinc</keyword>
<dbReference type="Gene3D" id="2.170.270.10">
    <property type="entry name" value="SET domain"/>
    <property type="match status" value="1"/>
</dbReference>
<name>A0A427YKE1_9TREE</name>
<dbReference type="EMBL" id="RSCD01000008">
    <property type="protein sequence ID" value="RSH91536.1"/>
    <property type="molecule type" value="Genomic_DNA"/>
</dbReference>
<sequence length="686" mass="73733">MSFKDLRAARAGRHHPSFDPRQHQRSSPSGEGQTGPAELSDLAGTAGIQKVEEARGVLPEQNETEMEVQATGSASGTSRRGLSAEETNELLRLGEHGLEVRDVHGRGRGLFGRKTYRPGDRILSLSSRQTCSALSSKSLPSNCSGCYLSSLDSAALDHREPASLLRCAGCKVVHYCSKDCQRSDWPLHVGECKALQRLRNSESGTSAGAAVGASGAEFPPPEWVRAMGRLVWARKAQQAKGGELQAWDEYMTMQSHPTRSEDKAAEIRRLAKKLEMYLGDSFVSGEELETLVSKFQTNSFTLSSPDLTPLGALVSPHAAMANHSCVPNAVVVFPLGAGRGVDIVAIGEIGPGEEILTSYIDVSSPWETRQHELESQYAFTCSCPLCLSTAPRDDPSSAPAASSSTPTASTAPTASAARDSPVTAAALASTTKPQADPRWCLLHQTCSQGEGGLIPMPKILTPHSTPILARAVESGLGFDGRKQGKCEGCGEVVPVDVTALPGWIEKAKMMIRLDEEGSLWDRFGTREKPSNAITSLQTVLAHLLSQMPPSSYPVLPLLRLLFLLNLPPATPSDLDPTLSALSISYEASTRVYPPNHPSLAIILAEWGKFLFALATEDWIPATLQDRLHRVMQAQERLVIAVKACESGFGRAAGGGLVGMEMRGLVERCEVEKAGISGEMELLRRKR</sequence>
<dbReference type="Pfam" id="PF00856">
    <property type="entry name" value="SET"/>
    <property type="match status" value="1"/>
</dbReference>
<evidence type="ECO:0000259" key="6">
    <source>
        <dbReference type="PROSITE" id="PS50280"/>
    </source>
</evidence>
<dbReference type="STRING" id="1890683.A0A427YKE1"/>
<evidence type="ECO:0000256" key="5">
    <source>
        <dbReference type="SAM" id="MobiDB-lite"/>
    </source>
</evidence>
<evidence type="ECO:0000259" key="7">
    <source>
        <dbReference type="PROSITE" id="PS50865"/>
    </source>
</evidence>
<evidence type="ECO:0000256" key="3">
    <source>
        <dbReference type="ARBA" id="ARBA00022833"/>
    </source>
</evidence>
<evidence type="ECO:0008006" key="10">
    <source>
        <dbReference type="Google" id="ProtNLM"/>
    </source>
</evidence>
<dbReference type="Proteomes" id="UP000279259">
    <property type="component" value="Unassembled WGS sequence"/>
</dbReference>
<feature type="compositionally biased region" description="Low complexity" evidence="5">
    <location>
        <begin position="396"/>
        <end position="421"/>
    </location>
</feature>
<proteinExistence type="predicted"/>
<protein>
    <recommendedName>
        <fullName evidence="10">SET domain-containing protein</fullName>
    </recommendedName>
</protein>
<organism evidence="8 9">
    <name type="scientific">Saitozyma podzolica</name>
    <dbReference type="NCBI Taxonomy" id="1890683"/>
    <lineage>
        <taxon>Eukaryota</taxon>
        <taxon>Fungi</taxon>
        <taxon>Dikarya</taxon>
        <taxon>Basidiomycota</taxon>
        <taxon>Agaricomycotina</taxon>
        <taxon>Tremellomycetes</taxon>
        <taxon>Tremellales</taxon>
        <taxon>Trimorphomycetaceae</taxon>
        <taxon>Saitozyma</taxon>
    </lineage>
</organism>
<dbReference type="OrthoDB" id="265717at2759"/>
<dbReference type="InterPro" id="IPR001214">
    <property type="entry name" value="SET_dom"/>
</dbReference>
<feature type="region of interest" description="Disordered" evidence="5">
    <location>
        <begin position="394"/>
        <end position="429"/>
    </location>
</feature>
<feature type="region of interest" description="Disordered" evidence="5">
    <location>
        <begin position="1"/>
        <end position="84"/>
    </location>
</feature>
<dbReference type="PROSITE" id="PS50865">
    <property type="entry name" value="ZF_MYND_2"/>
    <property type="match status" value="1"/>
</dbReference>
<feature type="domain" description="SET" evidence="6">
    <location>
        <begin position="96"/>
        <end position="360"/>
    </location>
</feature>
<dbReference type="PANTHER" id="PTHR12197:SF251">
    <property type="entry name" value="EG:BACR7C10.4 PROTEIN"/>
    <property type="match status" value="1"/>
</dbReference>
<accession>A0A427YKE1</accession>
<dbReference type="PROSITE" id="PS50280">
    <property type="entry name" value="SET"/>
    <property type="match status" value="1"/>
</dbReference>
<keyword evidence="2 4" id="KW-0863">Zinc-finger</keyword>
<keyword evidence="9" id="KW-1185">Reference proteome</keyword>
<dbReference type="InterPro" id="IPR050869">
    <property type="entry name" value="H3K4_H4K5_MeTrfase"/>
</dbReference>
<dbReference type="PANTHER" id="PTHR12197">
    <property type="entry name" value="HISTONE-LYSINE N-METHYLTRANSFERASE SMYD"/>
    <property type="match status" value="1"/>
</dbReference>
<evidence type="ECO:0000313" key="9">
    <source>
        <dbReference type="Proteomes" id="UP000279259"/>
    </source>
</evidence>
<evidence type="ECO:0000313" key="8">
    <source>
        <dbReference type="EMBL" id="RSH91536.1"/>
    </source>
</evidence>